<sequence>SEKSEIQNPGIRVHLKARRVLLLLFRGYCAPYSRRQGVTWEFRKLAYFWHLPELPRTPSSLDPQTTRGQTTIPTTKSGAFAASFGISCSSKFFSCKKISMQS</sequence>
<dbReference type="Proteomes" id="UP000053958">
    <property type="component" value="Unassembled WGS sequence"/>
</dbReference>
<proteinExistence type="predicted"/>
<dbReference type="RefSeq" id="XP_013323783.1">
    <property type="nucleotide sequence ID" value="XM_013468329.1"/>
</dbReference>
<gene>
    <name evidence="1" type="ORF">T310_9173</name>
</gene>
<evidence type="ECO:0000313" key="2">
    <source>
        <dbReference type="Proteomes" id="UP000053958"/>
    </source>
</evidence>
<keyword evidence="2" id="KW-1185">Reference proteome</keyword>
<dbReference type="EMBL" id="LASV01000699">
    <property type="protein sequence ID" value="KKA17171.1"/>
    <property type="molecule type" value="Genomic_DNA"/>
</dbReference>
<dbReference type="GeneID" id="25321145"/>
<name>A0A0F4YH00_RASE3</name>
<comment type="caution">
    <text evidence="1">The sequence shown here is derived from an EMBL/GenBank/DDBJ whole genome shotgun (WGS) entry which is preliminary data.</text>
</comment>
<evidence type="ECO:0000313" key="1">
    <source>
        <dbReference type="EMBL" id="KKA17171.1"/>
    </source>
</evidence>
<feature type="non-terminal residue" evidence="1">
    <location>
        <position position="1"/>
    </location>
</feature>
<dbReference type="AlphaFoldDB" id="A0A0F4YH00"/>
<organism evidence="1 2">
    <name type="scientific">Rasamsonia emersonii (strain ATCC 16479 / CBS 393.64 / IMI 116815)</name>
    <dbReference type="NCBI Taxonomy" id="1408163"/>
    <lineage>
        <taxon>Eukaryota</taxon>
        <taxon>Fungi</taxon>
        <taxon>Dikarya</taxon>
        <taxon>Ascomycota</taxon>
        <taxon>Pezizomycotina</taxon>
        <taxon>Eurotiomycetes</taxon>
        <taxon>Eurotiomycetidae</taxon>
        <taxon>Eurotiales</taxon>
        <taxon>Trichocomaceae</taxon>
        <taxon>Rasamsonia</taxon>
    </lineage>
</organism>
<accession>A0A0F4YH00</accession>
<protein>
    <submittedName>
        <fullName evidence="1">Uncharacterized protein</fullName>
    </submittedName>
</protein>
<reference evidence="1 2" key="1">
    <citation type="submission" date="2015-04" db="EMBL/GenBank/DDBJ databases">
        <authorList>
            <person name="Heijne W.H."/>
            <person name="Fedorova N.D."/>
            <person name="Nierman W.C."/>
            <person name="Vollebregt A.W."/>
            <person name="Zhao Z."/>
            <person name="Wu L."/>
            <person name="Kumar M."/>
            <person name="Stam H."/>
            <person name="van den Berg M.A."/>
            <person name="Pel H.J."/>
        </authorList>
    </citation>
    <scope>NUCLEOTIDE SEQUENCE [LARGE SCALE GENOMIC DNA]</scope>
    <source>
        <strain evidence="1 2">CBS 393.64</strain>
    </source>
</reference>